<dbReference type="Proteomes" id="UP000006790">
    <property type="component" value="Chromosome 4"/>
</dbReference>
<evidence type="ECO:0000256" key="4">
    <source>
        <dbReference type="ARBA" id="ARBA00022801"/>
    </source>
</evidence>
<keyword evidence="3 6" id="KW-0645">Protease</keyword>
<feature type="domain" description="USP" evidence="8">
    <location>
        <begin position="133"/>
        <end position="703"/>
    </location>
</feature>
<dbReference type="RefSeq" id="XP_003646523.1">
    <property type="nucleotide sequence ID" value="XM_003646475.1"/>
</dbReference>
<keyword evidence="6" id="KW-0833">Ubl conjugation pathway</keyword>
<dbReference type="FunCoup" id="G8JSI4">
    <property type="interactions" value="406"/>
</dbReference>
<feature type="compositionally biased region" description="Basic residues" evidence="7">
    <location>
        <begin position="764"/>
        <end position="778"/>
    </location>
</feature>
<dbReference type="InterPro" id="IPR038765">
    <property type="entry name" value="Papain-like_cys_pep_sf"/>
</dbReference>
<keyword evidence="10" id="KW-1185">Reference proteome</keyword>
<dbReference type="PROSITE" id="PS00972">
    <property type="entry name" value="USP_1"/>
    <property type="match status" value="1"/>
</dbReference>
<dbReference type="Pfam" id="PF00443">
    <property type="entry name" value="UCH"/>
    <property type="match status" value="1"/>
</dbReference>
<gene>
    <name evidence="9" type="ordered locus">Ecym_4685</name>
</gene>
<proteinExistence type="inferred from homology"/>
<dbReference type="SUPFAM" id="SSF54001">
    <property type="entry name" value="Cysteine proteinases"/>
    <property type="match status" value="1"/>
</dbReference>
<organism evidence="9 10">
    <name type="scientific">Eremothecium cymbalariae (strain CBS 270.75 / DBVPG 7215 / KCTC 17166 / NRRL Y-17582)</name>
    <name type="common">Yeast</name>
    <dbReference type="NCBI Taxonomy" id="931890"/>
    <lineage>
        <taxon>Eukaryota</taxon>
        <taxon>Fungi</taxon>
        <taxon>Dikarya</taxon>
        <taxon>Ascomycota</taxon>
        <taxon>Saccharomycotina</taxon>
        <taxon>Saccharomycetes</taxon>
        <taxon>Saccharomycetales</taxon>
        <taxon>Saccharomycetaceae</taxon>
        <taxon>Eremothecium</taxon>
    </lineage>
</organism>
<dbReference type="AlphaFoldDB" id="G8JSI4"/>
<dbReference type="eggNOG" id="KOG1864">
    <property type="taxonomic scope" value="Eukaryota"/>
</dbReference>
<dbReference type="InParanoid" id="G8JSI4"/>
<evidence type="ECO:0000256" key="6">
    <source>
        <dbReference type="RuleBase" id="RU366025"/>
    </source>
</evidence>
<dbReference type="PROSITE" id="PS00973">
    <property type="entry name" value="USP_2"/>
    <property type="match status" value="1"/>
</dbReference>
<name>G8JSI4_ERECY</name>
<dbReference type="HOGENOM" id="CLU_008279_12_1_1"/>
<feature type="region of interest" description="Disordered" evidence="7">
    <location>
        <begin position="358"/>
        <end position="383"/>
    </location>
</feature>
<feature type="compositionally biased region" description="Polar residues" evidence="7">
    <location>
        <begin position="211"/>
        <end position="245"/>
    </location>
</feature>
<evidence type="ECO:0000256" key="5">
    <source>
        <dbReference type="ARBA" id="ARBA00022807"/>
    </source>
</evidence>
<dbReference type="EC" id="3.4.19.12" evidence="6"/>
<dbReference type="KEGG" id="erc:Ecym_4685"/>
<dbReference type="InterPro" id="IPR018200">
    <property type="entry name" value="USP_CS"/>
</dbReference>
<feature type="region of interest" description="Disordered" evidence="7">
    <location>
        <begin position="211"/>
        <end position="317"/>
    </location>
</feature>
<dbReference type="OrthoDB" id="27652at2759"/>
<dbReference type="InterPro" id="IPR050164">
    <property type="entry name" value="Peptidase_C19"/>
</dbReference>
<evidence type="ECO:0000256" key="3">
    <source>
        <dbReference type="ARBA" id="ARBA00022670"/>
    </source>
</evidence>
<feature type="region of interest" description="Disordered" evidence="7">
    <location>
        <begin position="1"/>
        <end position="35"/>
    </location>
</feature>
<evidence type="ECO:0000259" key="8">
    <source>
        <dbReference type="PROSITE" id="PS50235"/>
    </source>
</evidence>
<dbReference type="OMA" id="PMHGHYV"/>
<dbReference type="Gene3D" id="3.90.70.10">
    <property type="entry name" value="Cysteine proteinases"/>
    <property type="match status" value="2"/>
</dbReference>
<accession>G8JSI4</accession>
<dbReference type="GO" id="GO:0005829">
    <property type="term" value="C:cytosol"/>
    <property type="evidence" value="ECO:0007669"/>
    <property type="project" value="TreeGrafter"/>
</dbReference>
<dbReference type="PANTHER" id="PTHR24006">
    <property type="entry name" value="UBIQUITIN CARBOXYL-TERMINAL HYDROLASE"/>
    <property type="match status" value="1"/>
</dbReference>
<protein>
    <recommendedName>
        <fullName evidence="6">Ubiquitin carboxyl-terminal hydrolase</fullName>
        <ecNumber evidence="6">3.4.19.12</ecNumber>
    </recommendedName>
</protein>
<dbReference type="PROSITE" id="PS50235">
    <property type="entry name" value="USP_3"/>
    <property type="match status" value="1"/>
</dbReference>
<dbReference type="STRING" id="931890.G8JSI4"/>
<dbReference type="GO" id="GO:0006508">
    <property type="term" value="P:proteolysis"/>
    <property type="evidence" value="ECO:0007669"/>
    <property type="project" value="UniProtKB-KW"/>
</dbReference>
<dbReference type="EMBL" id="CP002500">
    <property type="protein sequence ID" value="AET39706.1"/>
    <property type="molecule type" value="Genomic_DNA"/>
</dbReference>
<evidence type="ECO:0000256" key="2">
    <source>
        <dbReference type="ARBA" id="ARBA00009085"/>
    </source>
</evidence>
<dbReference type="GO" id="GO:0005634">
    <property type="term" value="C:nucleus"/>
    <property type="evidence" value="ECO:0007669"/>
    <property type="project" value="TreeGrafter"/>
</dbReference>
<dbReference type="GeneID" id="11472866"/>
<dbReference type="InterPro" id="IPR001394">
    <property type="entry name" value="Peptidase_C19_UCH"/>
</dbReference>
<feature type="compositionally biased region" description="Low complexity" evidence="7">
    <location>
        <begin position="363"/>
        <end position="382"/>
    </location>
</feature>
<evidence type="ECO:0000256" key="7">
    <source>
        <dbReference type="SAM" id="MobiDB-lite"/>
    </source>
</evidence>
<keyword evidence="5 6" id="KW-0788">Thiol protease</keyword>
<dbReference type="PANTHER" id="PTHR24006:SF733">
    <property type="entry name" value="RE52890P"/>
    <property type="match status" value="1"/>
</dbReference>
<evidence type="ECO:0000313" key="10">
    <source>
        <dbReference type="Proteomes" id="UP000006790"/>
    </source>
</evidence>
<sequence length="778" mass="86701">MAFRKWLPKNDKSRHRSNSSSQRKDKVQGDLSSSSVALKVQNSHVLLADCKSSGSELEGDGCKQVDKKYNEEKYDASPDINKLQQCLCGQDDVNFIQQFLGDAKDTLHELFFPGLVTRESEHLPCGDGSTKVFGLENFGNTCYCNSVLQCLFNLSELRTNILMYPIRKDPASRKPKLDVVGLKPRVFTEAGLACSHSPCFSKNGNSTVTDAGTASANATPNADANDKTISVDSLGGSSQNVSPVTSKDPFKRSSLSFFKNNDPQKDKEIAAELKHNSSSNEVSGNDKSERDSAESKQNIPFLPSGSPTPEDRPDGAHLSQDQILEKLHEGYTRIVVGRTTGRVAPQIQKSSTTLFSTFANGRNSSTSSSTSTTSSATTANSNYQRTPVASSPIYLTGPSSEQRKKAALISGPVLNIDHPLDSDYFPSNTEPNLYSSLKDVFECIVESRSMLGVVSPVQLVNVLRKENILFDSTMHQDAHEFFNFLMNSLGEFIQRQLEQTQTEIPENFVQSLFQGTMINSIKCLTCDNVTSSDELFLDFAIPVNEDEEVNIQDMLSNFNQREMLNGANKFYCDSCNGLQEAERTVGLKQLPKILSLHLKRFKYSEKHQSNIKLFNKIYYPLKLKVCTKSDTIVCKNYELNGIVIHMGGGPQHGHYVAICKHDMFGWLLYDDETVESIDEETVFKFVGDEKDMTTAYVLFFKEVDPNNINVPVDYYHNVDQLIKCDEWVRRKCSASANVNSVPIEEVPEEKDNCAAPTVNSSSTPKRRSKLFSFRRSKE</sequence>
<evidence type="ECO:0000313" key="9">
    <source>
        <dbReference type="EMBL" id="AET39706.1"/>
    </source>
</evidence>
<dbReference type="GO" id="GO:0016579">
    <property type="term" value="P:protein deubiquitination"/>
    <property type="evidence" value="ECO:0007669"/>
    <property type="project" value="InterPro"/>
</dbReference>
<feature type="region of interest" description="Disordered" evidence="7">
    <location>
        <begin position="745"/>
        <end position="778"/>
    </location>
</feature>
<dbReference type="InterPro" id="IPR028889">
    <property type="entry name" value="USP"/>
</dbReference>
<feature type="compositionally biased region" description="Basic and acidic residues" evidence="7">
    <location>
        <begin position="262"/>
        <end position="275"/>
    </location>
</feature>
<reference evidence="10" key="1">
    <citation type="journal article" date="2012" name="G3 (Bethesda)">
        <title>Pichia sorbitophila, an interspecies yeast hybrid reveals early steps of genome resolution following polyploidization.</title>
        <authorList>
            <person name="Leh Louis V."/>
            <person name="Despons L."/>
            <person name="Friedrich A."/>
            <person name="Martin T."/>
            <person name="Durrens P."/>
            <person name="Casaregola S."/>
            <person name="Neuveglise C."/>
            <person name="Fairhead C."/>
            <person name="Marck C."/>
            <person name="Cruz J.A."/>
            <person name="Straub M.L."/>
            <person name="Kugler V."/>
            <person name="Sacerdot C."/>
            <person name="Uzunov Z."/>
            <person name="Thierry A."/>
            <person name="Weiss S."/>
            <person name="Bleykasten C."/>
            <person name="De Montigny J."/>
            <person name="Jacques N."/>
            <person name="Jung P."/>
            <person name="Lemaire M."/>
            <person name="Mallet S."/>
            <person name="Morel G."/>
            <person name="Richard G.F."/>
            <person name="Sarkar A."/>
            <person name="Savel G."/>
            <person name="Schacherer J."/>
            <person name="Seret M.L."/>
            <person name="Talla E."/>
            <person name="Samson G."/>
            <person name="Jubin C."/>
            <person name="Poulain J."/>
            <person name="Vacherie B."/>
            <person name="Barbe V."/>
            <person name="Pelletier E."/>
            <person name="Sherman D.J."/>
            <person name="Westhof E."/>
            <person name="Weissenbach J."/>
            <person name="Baret P.V."/>
            <person name="Wincker P."/>
            <person name="Gaillardin C."/>
            <person name="Dujon B."/>
            <person name="Souciet J.L."/>
        </authorList>
    </citation>
    <scope>NUCLEOTIDE SEQUENCE [LARGE SCALE GENOMIC DNA]</scope>
    <source>
        <strain evidence="10">CBS 270.75 / DBVPG 7215 / KCTC 17166 / NRRL Y-17582</strain>
    </source>
</reference>
<comment type="similarity">
    <text evidence="2 6">Belongs to the peptidase C19 family.</text>
</comment>
<evidence type="ECO:0000256" key="1">
    <source>
        <dbReference type="ARBA" id="ARBA00000707"/>
    </source>
</evidence>
<comment type="catalytic activity">
    <reaction evidence="1 6">
        <text>Thiol-dependent hydrolysis of ester, thioester, amide, peptide and isopeptide bonds formed by the C-terminal Gly of ubiquitin (a 76-residue protein attached to proteins as an intracellular targeting signal).</text>
        <dbReference type="EC" id="3.4.19.12"/>
    </reaction>
</comment>
<keyword evidence="4 6" id="KW-0378">Hydrolase</keyword>
<feature type="compositionally biased region" description="Basic and acidic residues" evidence="7">
    <location>
        <begin position="284"/>
        <end position="294"/>
    </location>
</feature>
<dbReference type="GO" id="GO:0004843">
    <property type="term" value="F:cysteine-type deubiquitinase activity"/>
    <property type="evidence" value="ECO:0007669"/>
    <property type="project" value="UniProtKB-UniRule"/>
</dbReference>
<dbReference type="FunFam" id="3.90.70.10:FF:000131">
    <property type="entry name" value="Ubiquitin carboxyl-terminal hydrolase"/>
    <property type="match status" value="1"/>
</dbReference>